<accession>A0A9P4MPB1</accession>
<organism evidence="2 3">
    <name type="scientific">Delitschia confertaspora ATCC 74209</name>
    <dbReference type="NCBI Taxonomy" id="1513339"/>
    <lineage>
        <taxon>Eukaryota</taxon>
        <taxon>Fungi</taxon>
        <taxon>Dikarya</taxon>
        <taxon>Ascomycota</taxon>
        <taxon>Pezizomycotina</taxon>
        <taxon>Dothideomycetes</taxon>
        <taxon>Pleosporomycetidae</taxon>
        <taxon>Pleosporales</taxon>
        <taxon>Delitschiaceae</taxon>
        <taxon>Delitschia</taxon>
    </lineage>
</organism>
<feature type="compositionally biased region" description="Low complexity" evidence="1">
    <location>
        <begin position="299"/>
        <end position="317"/>
    </location>
</feature>
<evidence type="ECO:0000313" key="2">
    <source>
        <dbReference type="EMBL" id="KAF2200439.1"/>
    </source>
</evidence>
<gene>
    <name evidence="2" type="ORF">GQ43DRAFT_472706</name>
</gene>
<feature type="compositionally biased region" description="Pro residues" evidence="1">
    <location>
        <begin position="465"/>
        <end position="479"/>
    </location>
</feature>
<feature type="region of interest" description="Disordered" evidence="1">
    <location>
        <begin position="127"/>
        <end position="319"/>
    </location>
</feature>
<feature type="region of interest" description="Disordered" evidence="1">
    <location>
        <begin position="672"/>
        <end position="700"/>
    </location>
</feature>
<reference evidence="2" key="1">
    <citation type="journal article" date="2020" name="Stud. Mycol.">
        <title>101 Dothideomycetes genomes: a test case for predicting lifestyles and emergence of pathogens.</title>
        <authorList>
            <person name="Haridas S."/>
            <person name="Albert R."/>
            <person name="Binder M."/>
            <person name="Bloem J."/>
            <person name="Labutti K."/>
            <person name="Salamov A."/>
            <person name="Andreopoulos B."/>
            <person name="Baker S."/>
            <person name="Barry K."/>
            <person name="Bills G."/>
            <person name="Bluhm B."/>
            <person name="Cannon C."/>
            <person name="Castanera R."/>
            <person name="Culley D."/>
            <person name="Daum C."/>
            <person name="Ezra D."/>
            <person name="Gonzalez J."/>
            <person name="Henrissat B."/>
            <person name="Kuo A."/>
            <person name="Liang C."/>
            <person name="Lipzen A."/>
            <person name="Lutzoni F."/>
            <person name="Magnuson J."/>
            <person name="Mondo S."/>
            <person name="Nolan M."/>
            <person name="Ohm R."/>
            <person name="Pangilinan J."/>
            <person name="Park H.-J."/>
            <person name="Ramirez L."/>
            <person name="Alfaro M."/>
            <person name="Sun H."/>
            <person name="Tritt A."/>
            <person name="Yoshinaga Y."/>
            <person name="Zwiers L.-H."/>
            <person name="Turgeon B."/>
            <person name="Goodwin S."/>
            <person name="Spatafora J."/>
            <person name="Crous P."/>
            <person name="Grigoriev I."/>
        </authorList>
    </citation>
    <scope>NUCLEOTIDE SEQUENCE</scope>
    <source>
        <strain evidence="2">ATCC 74209</strain>
    </source>
</reference>
<feature type="region of interest" description="Disordered" evidence="1">
    <location>
        <begin position="364"/>
        <end position="401"/>
    </location>
</feature>
<name>A0A9P4MPB1_9PLEO</name>
<feature type="compositionally biased region" description="Polar residues" evidence="1">
    <location>
        <begin position="386"/>
        <end position="396"/>
    </location>
</feature>
<feature type="compositionally biased region" description="Polar residues" evidence="1">
    <location>
        <begin position="364"/>
        <end position="373"/>
    </location>
</feature>
<dbReference type="OrthoDB" id="3946796at2759"/>
<evidence type="ECO:0000313" key="3">
    <source>
        <dbReference type="Proteomes" id="UP000799536"/>
    </source>
</evidence>
<proteinExistence type="predicted"/>
<dbReference type="Proteomes" id="UP000799536">
    <property type="component" value="Unassembled WGS sequence"/>
</dbReference>
<feature type="compositionally biased region" description="Basic and acidic residues" evidence="1">
    <location>
        <begin position="154"/>
        <end position="166"/>
    </location>
</feature>
<feature type="compositionally biased region" description="Basic and acidic residues" evidence="1">
    <location>
        <begin position="495"/>
        <end position="527"/>
    </location>
</feature>
<feature type="region of interest" description="Disordered" evidence="1">
    <location>
        <begin position="18"/>
        <end position="95"/>
    </location>
</feature>
<feature type="compositionally biased region" description="Low complexity" evidence="1">
    <location>
        <begin position="634"/>
        <end position="652"/>
    </location>
</feature>
<sequence length="719" mass="78008">MPRLTRAALRAEAEATQIHLDPPVDASNIALPPSPVKERAPLVEVSANPVSEEVEVKPAKTPAPKRTKSKGGRKGAKGKKGKKGELELEPDVAEEEQAVVVEDERKAAASGASEAAVAELTKMESNDVVQVPMKDEQPAKTPSRAVRMTRRQLAKAEEQEQLELAKSRNVSPSHPEETAEQSPEQIALPEEEIPELVEPTVEEKKEETSSPDQQIEEAVENAEPTTDNSYEFEQTSSPEEQTPKPVEILAEQLEHPQAIEDSAPQQLEETTEISAEETKEKRLELKTHVLEKPCEEEASPITTPTTPKSSATSPKSPMRLEESFEAIDALEEAIEEVGKAIPTVKAESKPKSPRKARLDARATLNTHAKTANADTAKKMQPAASRISRNPTTTQSLKPIKPLKPVAPAVKVLRIPSQTVEKASVPHASSVRVPSSKQPQESQKRVASGTTDYLASKRRPISLSFPTPPPPPKSARPPTKPTFQLPGEAVAAKLKAAKEARKKREEEAAKFKAEKEARLKKEQDEASKKPTFKARPVPPRKIVSTVPVKQTAASKARLAAMQGVKPSEDNKLSSFTSAAPTRSSSISTASVTKRQSTVPSSRLASSTSRPGPTAASINRLSMAVPRMSTAPRQSTVPTAAATKTTPTPAEVATQRVKGREVFNRDKLEKERIEKEKREKEEAAKRARAEAAERGRIASREWAEKQRLKKLGAAAAPKAAA</sequence>
<feature type="compositionally biased region" description="Basic residues" evidence="1">
    <location>
        <begin position="63"/>
        <end position="82"/>
    </location>
</feature>
<dbReference type="EMBL" id="ML994022">
    <property type="protein sequence ID" value="KAF2200439.1"/>
    <property type="molecule type" value="Genomic_DNA"/>
</dbReference>
<feature type="compositionally biased region" description="Polar residues" evidence="1">
    <location>
        <begin position="223"/>
        <end position="240"/>
    </location>
</feature>
<comment type="caution">
    <text evidence="2">The sequence shown here is derived from an EMBL/GenBank/DDBJ whole genome shotgun (WGS) entry which is preliminary data.</text>
</comment>
<feature type="region of interest" description="Disordered" evidence="1">
    <location>
        <begin position="414"/>
        <end position="656"/>
    </location>
</feature>
<protein>
    <submittedName>
        <fullName evidence="2">Uncharacterized protein</fullName>
    </submittedName>
</protein>
<evidence type="ECO:0000256" key="1">
    <source>
        <dbReference type="SAM" id="MobiDB-lite"/>
    </source>
</evidence>
<feature type="compositionally biased region" description="Polar residues" evidence="1">
    <location>
        <begin position="571"/>
        <end position="618"/>
    </location>
</feature>
<keyword evidence="3" id="KW-1185">Reference proteome</keyword>
<feature type="compositionally biased region" description="Polar residues" evidence="1">
    <location>
        <begin position="431"/>
        <end position="440"/>
    </location>
</feature>
<feature type="compositionally biased region" description="Basic and acidic residues" evidence="1">
    <location>
        <begin position="276"/>
        <end position="295"/>
    </location>
</feature>
<dbReference type="AlphaFoldDB" id="A0A9P4MPB1"/>